<organism evidence="2">
    <name type="scientific">Arundo donax</name>
    <name type="common">Giant reed</name>
    <name type="synonym">Donax arundinaceus</name>
    <dbReference type="NCBI Taxonomy" id="35708"/>
    <lineage>
        <taxon>Eukaryota</taxon>
        <taxon>Viridiplantae</taxon>
        <taxon>Streptophyta</taxon>
        <taxon>Embryophyta</taxon>
        <taxon>Tracheophyta</taxon>
        <taxon>Spermatophyta</taxon>
        <taxon>Magnoliopsida</taxon>
        <taxon>Liliopsida</taxon>
        <taxon>Poales</taxon>
        <taxon>Poaceae</taxon>
        <taxon>PACMAD clade</taxon>
        <taxon>Arundinoideae</taxon>
        <taxon>Arundineae</taxon>
        <taxon>Arundo</taxon>
    </lineage>
</organism>
<feature type="chain" id="PRO_5002064274" evidence="1">
    <location>
        <begin position="23"/>
        <end position="49"/>
    </location>
</feature>
<dbReference type="EMBL" id="GBRH01203268">
    <property type="protein sequence ID" value="JAD94627.1"/>
    <property type="molecule type" value="Transcribed_RNA"/>
</dbReference>
<reference evidence="2" key="2">
    <citation type="journal article" date="2015" name="Data Brief">
        <title>Shoot transcriptome of the giant reed, Arundo donax.</title>
        <authorList>
            <person name="Barrero R.A."/>
            <person name="Guerrero F.D."/>
            <person name="Moolhuijzen P."/>
            <person name="Goolsby J.A."/>
            <person name="Tidwell J."/>
            <person name="Bellgard S.E."/>
            <person name="Bellgard M.I."/>
        </authorList>
    </citation>
    <scope>NUCLEOTIDE SEQUENCE</scope>
    <source>
        <tissue evidence="2">Shoot tissue taken approximately 20 cm above the soil surface</tissue>
    </source>
</reference>
<accession>A0A0A9EF38</accession>
<evidence type="ECO:0000313" key="2">
    <source>
        <dbReference type="EMBL" id="JAD94627.1"/>
    </source>
</evidence>
<keyword evidence="1" id="KW-0732">Signal</keyword>
<feature type="signal peptide" evidence="1">
    <location>
        <begin position="1"/>
        <end position="22"/>
    </location>
</feature>
<dbReference type="AlphaFoldDB" id="A0A0A9EF38"/>
<evidence type="ECO:0000256" key="1">
    <source>
        <dbReference type="SAM" id="SignalP"/>
    </source>
</evidence>
<name>A0A0A9EF38_ARUDO</name>
<protein>
    <submittedName>
        <fullName evidence="2">Uncharacterized protein</fullName>
    </submittedName>
</protein>
<proteinExistence type="predicted"/>
<sequence>MQCCKKKKHVILISFLWAIVSGGMPYDMRTTCKLGPMCQDSGAVSVIAQ</sequence>
<reference evidence="2" key="1">
    <citation type="submission" date="2014-09" db="EMBL/GenBank/DDBJ databases">
        <authorList>
            <person name="Magalhaes I.L.F."/>
            <person name="Oliveira U."/>
            <person name="Santos F.R."/>
            <person name="Vidigal T.H.D.A."/>
            <person name="Brescovit A.D."/>
            <person name="Santos A.J."/>
        </authorList>
    </citation>
    <scope>NUCLEOTIDE SEQUENCE</scope>
    <source>
        <tissue evidence="2">Shoot tissue taken approximately 20 cm above the soil surface</tissue>
    </source>
</reference>